<evidence type="ECO:0000256" key="1">
    <source>
        <dbReference type="SAM" id="Phobius"/>
    </source>
</evidence>
<evidence type="ECO:0000313" key="2">
    <source>
        <dbReference type="EMBL" id="MED4403129.1"/>
    </source>
</evidence>
<dbReference type="RefSeq" id="WP_328002427.1">
    <property type="nucleotide sequence ID" value="NZ_JARTFS010000013.1"/>
</dbReference>
<keyword evidence="1" id="KW-1133">Transmembrane helix</keyword>
<keyword evidence="1" id="KW-0812">Transmembrane</keyword>
<protein>
    <submittedName>
        <fullName evidence="2">DUF1700 domain-containing protein</fullName>
    </submittedName>
</protein>
<dbReference type="Pfam" id="PF22564">
    <property type="entry name" value="HAAS"/>
    <property type="match status" value="1"/>
</dbReference>
<dbReference type="EMBL" id="JARTFS010000013">
    <property type="protein sequence ID" value="MED4403129.1"/>
    <property type="molecule type" value="Genomic_DNA"/>
</dbReference>
<organism evidence="2 3">
    <name type="scientific">Metabacillus fastidiosus</name>
    <dbReference type="NCBI Taxonomy" id="1458"/>
    <lineage>
        <taxon>Bacteria</taxon>
        <taxon>Bacillati</taxon>
        <taxon>Bacillota</taxon>
        <taxon>Bacilli</taxon>
        <taxon>Bacillales</taxon>
        <taxon>Bacillaceae</taxon>
        <taxon>Metabacillus</taxon>
    </lineage>
</organism>
<name>A0ABU6P193_9BACI</name>
<gene>
    <name evidence="2" type="ORF">P9271_17615</name>
</gene>
<accession>A0ABU6P193</accession>
<feature type="transmembrane region" description="Helical" evidence="1">
    <location>
        <begin position="81"/>
        <end position="102"/>
    </location>
</feature>
<reference evidence="2 3" key="1">
    <citation type="submission" date="2023-03" db="EMBL/GenBank/DDBJ databases">
        <title>Bacillus Genome Sequencing.</title>
        <authorList>
            <person name="Dunlap C."/>
        </authorList>
    </citation>
    <scope>NUCLEOTIDE SEQUENCE [LARGE SCALE GENOMIC DNA]</scope>
    <source>
        <strain evidence="2 3">NRS-1717</strain>
    </source>
</reference>
<evidence type="ECO:0000313" key="3">
    <source>
        <dbReference type="Proteomes" id="UP001342826"/>
    </source>
</evidence>
<proteinExistence type="predicted"/>
<dbReference type="Proteomes" id="UP001342826">
    <property type="component" value="Unassembled WGS sequence"/>
</dbReference>
<feature type="transmembrane region" description="Helical" evidence="1">
    <location>
        <begin position="108"/>
        <end position="126"/>
    </location>
</feature>
<feature type="transmembrane region" description="Helical" evidence="1">
    <location>
        <begin position="138"/>
        <end position="159"/>
    </location>
</feature>
<keyword evidence="3" id="KW-1185">Reference proteome</keyword>
<keyword evidence="1" id="KW-0472">Membrane</keyword>
<comment type="caution">
    <text evidence="2">The sequence shown here is derived from an EMBL/GenBank/DDBJ whole genome shotgun (WGS) entry which is preliminary data.</text>
</comment>
<sequence length="182" mass="20311">MDKQQYLLELEKELRSLSKGEQQEILADYEEHFESARAKGRSDADIIEGLGQPEKVAKEIIAQAKMVKTLEASSGNSMPRAVFSTVVLSLFNLTFILGPAIVCFVIPIVLYVCAVVLFIYPLLLLFQDGFTLIYANKIFLMLGSIGFGLLSFVGGSSLMKLVYRLFVNYVKFNVRIVRGRSA</sequence>